<proteinExistence type="predicted"/>
<sequence length="90" mass="10598">MHGGELRDRLPASKTSKQTSRGDYRRDGLRRAEDPWGRKRWEREEGSFSVMNDEPIEVKVKPAAKWHARLFPVWPLKGSTREQRERELPA</sequence>
<gene>
    <name evidence="2" type="ORF">CRG98_025747</name>
</gene>
<feature type="compositionally biased region" description="Basic and acidic residues" evidence="1">
    <location>
        <begin position="20"/>
        <end position="29"/>
    </location>
</feature>
<protein>
    <submittedName>
        <fullName evidence="2">Uncharacterized protein</fullName>
    </submittedName>
</protein>
<organism evidence="2 3">
    <name type="scientific">Punica granatum</name>
    <name type="common">Pomegranate</name>
    <dbReference type="NCBI Taxonomy" id="22663"/>
    <lineage>
        <taxon>Eukaryota</taxon>
        <taxon>Viridiplantae</taxon>
        <taxon>Streptophyta</taxon>
        <taxon>Embryophyta</taxon>
        <taxon>Tracheophyta</taxon>
        <taxon>Spermatophyta</taxon>
        <taxon>Magnoliopsida</taxon>
        <taxon>eudicotyledons</taxon>
        <taxon>Gunneridae</taxon>
        <taxon>Pentapetalae</taxon>
        <taxon>rosids</taxon>
        <taxon>malvids</taxon>
        <taxon>Myrtales</taxon>
        <taxon>Lythraceae</taxon>
        <taxon>Punica</taxon>
    </lineage>
</organism>
<evidence type="ECO:0000313" key="2">
    <source>
        <dbReference type="EMBL" id="PKI53852.1"/>
    </source>
</evidence>
<feature type="compositionally biased region" description="Basic and acidic residues" evidence="1">
    <location>
        <begin position="1"/>
        <end position="11"/>
    </location>
</feature>
<evidence type="ECO:0000313" key="3">
    <source>
        <dbReference type="Proteomes" id="UP000233551"/>
    </source>
</evidence>
<name>A0A2I0JC87_PUNGR</name>
<evidence type="ECO:0000256" key="1">
    <source>
        <dbReference type="SAM" id="MobiDB-lite"/>
    </source>
</evidence>
<feature type="region of interest" description="Disordered" evidence="1">
    <location>
        <begin position="1"/>
        <end position="29"/>
    </location>
</feature>
<reference evidence="2 3" key="1">
    <citation type="submission" date="2017-11" db="EMBL/GenBank/DDBJ databases">
        <title>De-novo sequencing of pomegranate (Punica granatum L.) genome.</title>
        <authorList>
            <person name="Akparov Z."/>
            <person name="Amiraslanov A."/>
            <person name="Hajiyeva S."/>
            <person name="Abbasov M."/>
            <person name="Kaur K."/>
            <person name="Hamwieh A."/>
            <person name="Solovyev V."/>
            <person name="Salamov A."/>
            <person name="Braich B."/>
            <person name="Kosarev P."/>
            <person name="Mahmoud A."/>
            <person name="Hajiyev E."/>
            <person name="Babayeva S."/>
            <person name="Izzatullayeva V."/>
            <person name="Mammadov A."/>
            <person name="Mammadov A."/>
            <person name="Sharifova S."/>
            <person name="Ojaghi J."/>
            <person name="Eynullazada K."/>
            <person name="Bayramov B."/>
            <person name="Abdulazimova A."/>
            <person name="Shahmuradov I."/>
        </authorList>
    </citation>
    <scope>NUCLEOTIDE SEQUENCE [LARGE SCALE GENOMIC DNA]</scope>
    <source>
        <strain evidence="3">cv. AG2017</strain>
        <tissue evidence="2">Leaf</tissue>
    </source>
</reference>
<dbReference type="AlphaFoldDB" id="A0A2I0JC87"/>
<comment type="caution">
    <text evidence="2">The sequence shown here is derived from an EMBL/GenBank/DDBJ whole genome shotgun (WGS) entry which is preliminary data.</text>
</comment>
<dbReference type="EMBL" id="PGOL01001825">
    <property type="protein sequence ID" value="PKI53852.1"/>
    <property type="molecule type" value="Genomic_DNA"/>
</dbReference>
<dbReference type="Proteomes" id="UP000233551">
    <property type="component" value="Unassembled WGS sequence"/>
</dbReference>
<accession>A0A2I0JC87</accession>
<keyword evidence="3" id="KW-1185">Reference proteome</keyword>